<name>A0A7J7K3A2_BUGNE</name>
<keyword evidence="3" id="KW-1185">Reference proteome</keyword>
<dbReference type="AlphaFoldDB" id="A0A7J7K3A2"/>
<feature type="region of interest" description="Disordered" evidence="1">
    <location>
        <begin position="67"/>
        <end position="103"/>
    </location>
</feature>
<evidence type="ECO:0000256" key="1">
    <source>
        <dbReference type="SAM" id="MobiDB-lite"/>
    </source>
</evidence>
<gene>
    <name evidence="2" type="ORF">EB796_008589</name>
</gene>
<evidence type="ECO:0000313" key="2">
    <source>
        <dbReference type="EMBL" id="KAF6033099.1"/>
    </source>
</evidence>
<reference evidence="2" key="1">
    <citation type="submission" date="2020-06" db="EMBL/GenBank/DDBJ databases">
        <title>Draft genome of Bugula neritina, a colonial animal packing powerful symbionts and potential medicines.</title>
        <authorList>
            <person name="Rayko M."/>
        </authorList>
    </citation>
    <scope>NUCLEOTIDE SEQUENCE [LARGE SCALE GENOMIC DNA]</scope>
    <source>
        <strain evidence="2">Kwan_BN1</strain>
    </source>
</reference>
<dbReference type="EMBL" id="VXIV02001455">
    <property type="protein sequence ID" value="KAF6033099.1"/>
    <property type="molecule type" value="Genomic_DNA"/>
</dbReference>
<organism evidence="2 3">
    <name type="scientific">Bugula neritina</name>
    <name type="common">Brown bryozoan</name>
    <name type="synonym">Sertularia neritina</name>
    <dbReference type="NCBI Taxonomy" id="10212"/>
    <lineage>
        <taxon>Eukaryota</taxon>
        <taxon>Metazoa</taxon>
        <taxon>Spiralia</taxon>
        <taxon>Lophotrochozoa</taxon>
        <taxon>Bryozoa</taxon>
        <taxon>Gymnolaemata</taxon>
        <taxon>Cheilostomatida</taxon>
        <taxon>Flustrina</taxon>
        <taxon>Buguloidea</taxon>
        <taxon>Bugulidae</taxon>
        <taxon>Bugula</taxon>
    </lineage>
</organism>
<proteinExistence type="predicted"/>
<dbReference type="Proteomes" id="UP000593567">
    <property type="component" value="Unassembled WGS sequence"/>
</dbReference>
<accession>A0A7J7K3A2</accession>
<protein>
    <submittedName>
        <fullName evidence="2">Uncharacterized protein</fullName>
    </submittedName>
</protein>
<evidence type="ECO:0000313" key="3">
    <source>
        <dbReference type="Proteomes" id="UP000593567"/>
    </source>
</evidence>
<comment type="caution">
    <text evidence="2">The sequence shown here is derived from an EMBL/GenBank/DDBJ whole genome shotgun (WGS) entry which is preliminary data.</text>
</comment>
<sequence length="103" mass="11487">MWEVFLLAGLCAKTSKHSPLPHREKIWYGCCHLWQDQRSHTATCGEPLETEALSLRFPACQLVLDDFDEDDRPTDPANGHSTTSGRVSKGGRQCSQPPPHEDG</sequence>